<protein>
    <submittedName>
        <fullName evidence="1">Uncharacterized protein</fullName>
    </submittedName>
</protein>
<dbReference type="SUPFAM" id="SSF48452">
    <property type="entry name" value="TPR-like"/>
    <property type="match status" value="1"/>
</dbReference>
<dbReference type="PATRIC" id="fig|1365251.3.peg.2163"/>
<reference evidence="1 2" key="1">
    <citation type="submission" date="2013-07" db="EMBL/GenBank/DDBJ databases">
        <title>Comparative Genomic and Metabolomic Analysis of Twelve Strains of Pseudoalteromonas luteoviolacea.</title>
        <authorList>
            <person name="Vynne N.G."/>
            <person name="Mansson M."/>
            <person name="Gram L."/>
        </authorList>
    </citation>
    <scope>NUCLEOTIDE SEQUENCE [LARGE SCALE GENOMIC DNA]</scope>
    <source>
        <strain evidence="1 2">H33</strain>
    </source>
</reference>
<dbReference type="RefSeq" id="WP_063361673.1">
    <property type="nucleotide sequence ID" value="NZ_AUXZ01000070.1"/>
</dbReference>
<dbReference type="Gene3D" id="1.25.40.10">
    <property type="entry name" value="Tetratricopeptide repeat domain"/>
    <property type="match status" value="1"/>
</dbReference>
<gene>
    <name evidence="1" type="ORF">N476_14750</name>
</gene>
<dbReference type="InterPro" id="IPR011990">
    <property type="entry name" value="TPR-like_helical_dom_sf"/>
</dbReference>
<organism evidence="1 2">
    <name type="scientific">Pseudoalteromonas luteoviolacea H33</name>
    <dbReference type="NCBI Taxonomy" id="1365251"/>
    <lineage>
        <taxon>Bacteria</taxon>
        <taxon>Pseudomonadati</taxon>
        <taxon>Pseudomonadota</taxon>
        <taxon>Gammaproteobacteria</taxon>
        <taxon>Alteromonadales</taxon>
        <taxon>Pseudoalteromonadaceae</taxon>
        <taxon>Pseudoalteromonas</taxon>
    </lineage>
</organism>
<name>A0A167EKS8_9GAMM</name>
<dbReference type="OrthoDB" id="6315663at2"/>
<comment type="caution">
    <text evidence="1">The sequence shown here is derived from an EMBL/GenBank/DDBJ whole genome shotgun (WGS) entry which is preliminary data.</text>
</comment>
<dbReference type="EMBL" id="AUXZ01000070">
    <property type="protein sequence ID" value="KZN50898.1"/>
    <property type="molecule type" value="Genomic_DNA"/>
</dbReference>
<dbReference type="Proteomes" id="UP000076503">
    <property type="component" value="Unassembled WGS sequence"/>
</dbReference>
<evidence type="ECO:0000313" key="1">
    <source>
        <dbReference type="EMBL" id="KZN50898.1"/>
    </source>
</evidence>
<proteinExistence type="predicted"/>
<dbReference type="AlphaFoldDB" id="A0A167EKS8"/>
<accession>A0A167EKS8</accession>
<sequence length="201" mass="23489">MKVKQFLIILIVFLSVNGCGMTEDLMKARYTLNKARHSVQVAGDHPALNEHRLKNSAEICLRENDKQCLALAYELYGHLYRSNTIRVEQNHYEEKGFVEPNVTFENRFEHSAKHFEKAISYWDHAKDHKEISTLYIQLSLSYHLIEDIEKECLALEKSLQYHFQAYPEDDMPADEIPMNFERFSDYILQLQSQAGCASKPE</sequence>
<evidence type="ECO:0000313" key="2">
    <source>
        <dbReference type="Proteomes" id="UP000076503"/>
    </source>
</evidence>